<dbReference type="RefSeq" id="WP_198824691.1">
    <property type="nucleotide sequence ID" value="NZ_JAEILT010000014.1"/>
</dbReference>
<feature type="signal peptide" evidence="1">
    <location>
        <begin position="1"/>
        <end position="21"/>
    </location>
</feature>
<evidence type="ECO:0000313" key="2">
    <source>
        <dbReference type="EMBL" id="MBJ2136963.1"/>
    </source>
</evidence>
<keyword evidence="1" id="KW-0732">Signal</keyword>
<protein>
    <recommendedName>
        <fullName evidence="4">PEP-CTERM sorting domain-containing protein</fullName>
    </recommendedName>
</protein>
<comment type="caution">
    <text evidence="2">The sequence shown here is derived from an EMBL/GenBank/DDBJ whole genome shotgun (WGS) entry which is preliminary data.</text>
</comment>
<evidence type="ECO:0000313" key="3">
    <source>
        <dbReference type="Proteomes" id="UP000649232"/>
    </source>
</evidence>
<dbReference type="Proteomes" id="UP000649232">
    <property type="component" value="Unassembled WGS sequence"/>
</dbReference>
<accession>A0ABS0WEU6</accession>
<dbReference type="EMBL" id="JAEILT010000014">
    <property type="protein sequence ID" value="MBJ2136963.1"/>
    <property type="molecule type" value="Genomic_DNA"/>
</dbReference>
<evidence type="ECO:0008006" key="4">
    <source>
        <dbReference type="Google" id="ProtNLM"/>
    </source>
</evidence>
<evidence type="ECO:0000256" key="1">
    <source>
        <dbReference type="SAM" id="SignalP"/>
    </source>
</evidence>
<feature type="chain" id="PRO_5047014302" description="PEP-CTERM sorting domain-containing protein" evidence="1">
    <location>
        <begin position="22"/>
        <end position="272"/>
    </location>
</feature>
<gene>
    <name evidence="2" type="ORF">JEU11_10905</name>
</gene>
<organism evidence="2 3">
    <name type="scientific">Paraglaciecola chathamensis</name>
    <dbReference type="NCBI Taxonomy" id="368405"/>
    <lineage>
        <taxon>Bacteria</taxon>
        <taxon>Pseudomonadati</taxon>
        <taxon>Pseudomonadota</taxon>
        <taxon>Gammaproteobacteria</taxon>
        <taxon>Alteromonadales</taxon>
        <taxon>Alteromonadaceae</taxon>
        <taxon>Paraglaciecola</taxon>
    </lineage>
</organism>
<sequence>MLKLITATVTLLYLISFSSSAALMKFSFQGVITGVENREGAYWDPTSIVGASITGYMIMDTELALGGREEVSYYWWNNIDSDPGALSTNFDIADVNYGLSSQYDFNAMYDSYVTDEFLEYGGGIDENGKPVADHMGLRDTEQYEESSANHDLFYSNKFSFGISDIDNEFLTDFRPVPGQSEPQPDWLQEYVWTDDGSLNNGKSGGGSYRYFETHSDLATNQTSRIDSTLTFSLSQVTAEQITAVSSPTTLWFTLSAFAFLLTRSRALKTHLH</sequence>
<name>A0ABS0WEU6_9ALTE</name>
<reference evidence="2 3" key="1">
    <citation type="submission" date="2020-12" db="EMBL/GenBank/DDBJ databases">
        <title>Draft genome sequences of nine environmental bacterial isolates colonizing plastic.</title>
        <authorList>
            <person name="Borre I."/>
            <person name="Sonnenschein E.C."/>
        </authorList>
    </citation>
    <scope>NUCLEOTIDE SEQUENCE [LARGE SCALE GENOMIC DNA]</scope>
    <source>
        <strain evidence="2 3">IB30</strain>
    </source>
</reference>
<proteinExistence type="predicted"/>